<protein>
    <submittedName>
        <fullName evidence="1">Uncharacterized protein</fullName>
    </submittedName>
</protein>
<accession>A0A024VHG0</accession>
<name>A0A024VHG0_PLAFA</name>
<evidence type="ECO:0000313" key="1">
    <source>
        <dbReference type="EMBL" id="ETW27912.1"/>
    </source>
</evidence>
<dbReference type="AlphaFoldDB" id="A0A024VHG0"/>
<reference evidence="1 2" key="1">
    <citation type="submission" date="2013-02" db="EMBL/GenBank/DDBJ databases">
        <title>The Genome Annotation of Plasmodium falciparum FCH/4.</title>
        <authorList>
            <consortium name="The Broad Institute Genome Sequencing Platform"/>
            <consortium name="The Broad Institute Genome Sequencing Center for Infectious Disease"/>
            <person name="Neafsey D."/>
            <person name="Hoffman S."/>
            <person name="Volkman S."/>
            <person name="Rosenthal P."/>
            <person name="Walker B."/>
            <person name="Young S.K."/>
            <person name="Zeng Q."/>
            <person name="Gargeya S."/>
            <person name="Fitzgerald M."/>
            <person name="Haas B."/>
            <person name="Abouelleil A."/>
            <person name="Allen A.W."/>
            <person name="Alvarado L."/>
            <person name="Arachchi H.M."/>
            <person name="Berlin A.M."/>
            <person name="Chapman S.B."/>
            <person name="Gainer-Dewar J."/>
            <person name="Goldberg J."/>
            <person name="Griggs A."/>
            <person name="Gujja S."/>
            <person name="Hansen M."/>
            <person name="Howarth C."/>
            <person name="Imamovic A."/>
            <person name="Ireland A."/>
            <person name="Larimer J."/>
            <person name="McCowan C."/>
            <person name="Murphy C."/>
            <person name="Pearson M."/>
            <person name="Poon T.W."/>
            <person name="Priest M."/>
            <person name="Roberts A."/>
            <person name="Saif S."/>
            <person name="Shea T."/>
            <person name="Sisk P."/>
            <person name="Sykes S."/>
            <person name="Wortman J."/>
            <person name="Nusbaum C."/>
            <person name="Birren B."/>
        </authorList>
    </citation>
    <scope>NUCLEOTIDE SEQUENCE [LARGE SCALE GENOMIC DNA]</scope>
    <source>
        <strain evidence="1 2">FCH/4</strain>
    </source>
</reference>
<dbReference type="Proteomes" id="UP000030656">
    <property type="component" value="Unassembled WGS sequence"/>
</dbReference>
<gene>
    <name evidence="1" type="ORF">PFFCH_04656</name>
</gene>
<proteinExistence type="predicted"/>
<sequence>MRDEPTYIPDKKLLSEEENKKLEKEHCHMKNNIKHNDIAHVTNNDSINNYLYNKYYINEDNKIMQNDSNLNHNKNEDIKKVDIENTHMINGYDPNEDILWNNNKTISSEKLCVPRTKDNEILKNKELNNYLGEAYNDCINEETYKNMKLENCDEKKKKNKFSKCK</sequence>
<reference evidence="1 2" key="2">
    <citation type="submission" date="2013-02" db="EMBL/GenBank/DDBJ databases">
        <title>The Genome Sequence of Plasmodium falciparum FCH/4.</title>
        <authorList>
            <consortium name="The Broad Institute Genome Sequencing Platform"/>
            <consortium name="The Broad Institute Genome Sequencing Center for Infectious Disease"/>
            <person name="Neafsey D."/>
            <person name="Cheeseman I."/>
            <person name="Volkman S."/>
            <person name="Adams J."/>
            <person name="Walker B."/>
            <person name="Young S.K."/>
            <person name="Zeng Q."/>
            <person name="Gargeya S."/>
            <person name="Fitzgerald M."/>
            <person name="Haas B."/>
            <person name="Abouelleil A."/>
            <person name="Alvarado L."/>
            <person name="Arachchi H.M."/>
            <person name="Berlin A.M."/>
            <person name="Chapman S.B."/>
            <person name="Dewar J."/>
            <person name="Goldberg J."/>
            <person name="Griggs A."/>
            <person name="Gujja S."/>
            <person name="Hansen M."/>
            <person name="Howarth C."/>
            <person name="Imamovic A."/>
            <person name="Larimer J."/>
            <person name="McCowan C."/>
            <person name="Murphy C."/>
            <person name="Neiman D."/>
            <person name="Pearson M."/>
            <person name="Priest M."/>
            <person name="Roberts A."/>
            <person name="Saif S."/>
            <person name="Shea T."/>
            <person name="Sisk P."/>
            <person name="Sykes S."/>
            <person name="Wortman J."/>
            <person name="Nusbaum C."/>
            <person name="Birren B."/>
        </authorList>
    </citation>
    <scope>NUCLEOTIDE SEQUENCE [LARGE SCALE GENOMIC DNA]</scope>
    <source>
        <strain evidence="1 2">FCH/4</strain>
    </source>
</reference>
<organism evidence="1 2">
    <name type="scientific">Plasmodium falciparum FCH/4</name>
    <dbReference type="NCBI Taxonomy" id="1036724"/>
    <lineage>
        <taxon>Eukaryota</taxon>
        <taxon>Sar</taxon>
        <taxon>Alveolata</taxon>
        <taxon>Apicomplexa</taxon>
        <taxon>Aconoidasida</taxon>
        <taxon>Haemosporida</taxon>
        <taxon>Plasmodiidae</taxon>
        <taxon>Plasmodium</taxon>
        <taxon>Plasmodium (Laverania)</taxon>
    </lineage>
</organism>
<dbReference type="EMBL" id="KI928042">
    <property type="protein sequence ID" value="ETW27912.1"/>
    <property type="molecule type" value="Genomic_DNA"/>
</dbReference>
<evidence type="ECO:0000313" key="2">
    <source>
        <dbReference type="Proteomes" id="UP000030656"/>
    </source>
</evidence>